<name>A0A518D452_9BACT</name>
<gene>
    <name evidence="2" type="ORF">Pla163_33800</name>
</gene>
<dbReference type="EMBL" id="CP036290">
    <property type="protein sequence ID" value="QDU86230.1"/>
    <property type="molecule type" value="Genomic_DNA"/>
</dbReference>
<evidence type="ECO:0000313" key="2">
    <source>
        <dbReference type="EMBL" id="QDU86230.1"/>
    </source>
</evidence>
<evidence type="ECO:0000256" key="1">
    <source>
        <dbReference type="SAM" id="SignalP"/>
    </source>
</evidence>
<dbReference type="Pfam" id="PF11199">
    <property type="entry name" value="DUF2891"/>
    <property type="match status" value="1"/>
</dbReference>
<keyword evidence="1" id="KW-0732">Signal</keyword>
<reference evidence="2 3" key="1">
    <citation type="submission" date="2019-02" db="EMBL/GenBank/DDBJ databases">
        <title>Deep-cultivation of Planctomycetes and their phenomic and genomic characterization uncovers novel biology.</title>
        <authorList>
            <person name="Wiegand S."/>
            <person name="Jogler M."/>
            <person name="Boedeker C."/>
            <person name="Pinto D."/>
            <person name="Vollmers J."/>
            <person name="Rivas-Marin E."/>
            <person name="Kohn T."/>
            <person name="Peeters S.H."/>
            <person name="Heuer A."/>
            <person name="Rast P."/>
            <person name="Oberbeckmann S."/>
            <person name="Bunk B."/>
            <person name="Jeske O."/>
            <person name="Meyerdierks A."/>
            <person name="Storesund J.E."/>
            <person name="Kallscheuer N."/>
            <person name="Luecker S."/>
            <person name="Lage O.M."/>
            <person name="Pohl T."/>
            <person name="Merkel B.J."/>
            <person name="Hornburger P."/>
            <person name="Mueller R.-W."/>
            <person name="Bruemmer F."/>
            <person name="Labrenz M."/>
            <person name="Spormann A.M."/>
            <person name="Op den Camp H."/>
            <person name="Overmann J."/>
            <person name="Amann R."/>
            <person name="Jetten M.S.M."/>
            <person name="Mascher T."/>
            <person name="Medema M.H."/>
            <person name="Devos D.P."/>
            <person name="Kaster A.-K."/>
            <person name="Ovreas L."/>
            <person name="Rohde M."/>
            <person name="Galperin M.Y."/>
            <person name="Jogler C."/>
        </authorList>
    </citation>
    <scope>NUCLEOTIDE SEQUENCE [LARGE SCALE GENOMIC DNA]</scope>
    <source>
        <strain evidence="2 3">Pla163</strain>
    </source>
</reference>
<sequence precursor="true">MRIATGAALLAAALQSCAWPGRAATDGKDAPASVRDRVCEDLALERRITDLVRAGIEVKEPNHAAFVTGGAPTVFDGSYDWHSCVIAHWTLLVSSRVRGDEELRGWVAARLPIDVLEYESGLLASGEARGRPTWPYDEAWFCLLLAEVERDDSSGDDSSGDDAAARLRELRRRHESRVFEALVERPFPDGPRAERVDLDGPARPGEYCGFYRSWLWAFVALAWCEPVEPALAEQLAALWSEKAAPHLDRIAALEDAHPYDFLWVPALAALGAEAAATPGAPNFRLLAAPPLPNEVVVATVHVLGVQLSRFWPVANDPARRSAYLAARDALVAREDLWAEGFDASSHWLPQYLFIGEWLAADRP</sequence>
<organism evidence="2 3">
    <name type="scientific">Rohdeia mirabilis</name>
    <dbReference type="NCBI Taxonomy" id="2528008"/>
    <lineage>
        <taxon>Bacteria</taxon>
        <taxon>Pseudomonadati</taxon>
        <taxon>Planctomycetota</taxon>
        <taxon>Planctomycetia</taxon>
        <taxon>Planctomycetia incertae sedis</taxon>
        <taxon>Rohdeia</taxon>
    </lineage>
</organism>
<feature type="chain" id="PRO_5022015647" description="DUF2891 domain-containing protein" evidence="1">
    <location>
        <begin position="24"/>
        <end position="363"/>
    </location>
</feature>
<keyword evidence="3" id="KW-1185">Reference proteome</keyword>
<dbReference type="InterPro" id="IPR021365">
    <property type="entry name" value="DUF2891"/>
</dbReference>
<dbReference type="AlphaFoldDB" id="A0A518D452"/>
<proteinExistence type="predicted"/>
<accession>A0A518D452</accession>
<feature type="signal peptide" evidence="1">
    <location>
        <begin position="1"/>
        <end position="23"/>
    </location>
</feature>
<dbReference type="Proteomes" id="UP000319342">
    <property type="component" value="Chromosome"/>
</dbReference>
<protein>
    <recommendedName>
        <fullName evidence="4">DUF2891 domain-containing protein</fullName>
    </recommendedName>
</protein>
<evidence type="ECO:0000313" key="3">
    <source>
        <dbReference type="Proteomes" id="UP000319342"/>
    </source>
</evidence>
<dbReference type="PROSITE" id="PS51257">
    <property type="entry name" value="PROKAR_LIPOPROTEIN"/>
    <property type="match status" value="1"/>
</dbReference>
<evidence type="ECO:0008006" key="4">
    <source>
        <dbReference type="Google" id="ProtNLM"/>
    </source>
</evidence>